<feature type="compositionally biased region" description="Basic and acidic residues" evidence="2">
    <location>
        <begin position="997"/>
        <end position="1014"/>
    </location>
</feature>
<reference evidence="5" key="1">
    <citation type="submission" date="2023-07" db="EMBL/GenBank/DDBJ databases">
        <title>30 novel species of actinomycetes from the DSMZ collection.</title>
        <authorList>
            <person name="Nouioui I."/>
        </authorList>
    </citation>
    <scope>NUCLEOTIDE SEQUENCE [LARGE SCALE GENOMIC DNA]</scope>
    <source>
        <strain evidence="5">DSM 44743</strain>
    </source>
</reference>
<feature type="compositionally biased region" description="Gly residues" evidence="2">
    <location>
        <begin position="794"/>
        <end position="811"/>
    </location>
</feature>
<keyword evidence="5" id="KW-1185">Reference proteome</keyword>
<keyword evidence="1" id="KW-0175">Coiled coil</keyword>
<keyword evidence="3" id="KW-0812">Transmembrane</keyword>
<feature type="compositionally biased region" description="Gly residues" evidence="2">
    <location>
        <begin position="373"/>
        <end position="386"/>
    </location>
</feature>
<evidence type="ECO:0008006" key="6">
    <source>
        <dbReference type="Google" id="ProtNLM"/>
    </source>
</evidence>
<feature type="compositionally biased region" description="Polar residues" evidence="2">
    <location>
        <begin position="972"/>
        <end position="991"/>
    </location>
</feature>
<evidence type="ECO:0000313" key="5">
    <source>
        <dbReference type="Proteomes" id="UP001183390"/>
    </source>
</evidence>
<keyword evidence="3" id="KW-0472">Membrane</keyword>
<feature type="compositionally biased region" description="Gly residues" evidence="2">
    <location>
        <begin position="456"/>
        <end position="469"/>
    </location>
</feature>
<dbReference type="RefSeq" id="WP_311510862.1">
    <property type="nucleotide sequence ID" value="NZ_JAVREP010000003.1"/>
</dbReference>
<feature type="region of interest" description="Disordered" evidence="2">
    <location>
        <begin position="945"/>
        <end position="1053"/>
    </location>
</feature>
<feature type="region of interest" description="Disordered" evidence="2">
    <location>
        <begin position="776"/>
        <end position="915"/>
    </location>
</feature>
<feature type="compositionally biased region" description="Polar residues" evidence="2">
    <location>
        <begin position="855"/>
        <end position="868"/>
    </location>
</feature>
<feature type="region of interest" description="Disordered" evidence="2">
    <location>
        <begin position="611"/>
        <end position="672"/>
    </location>
</feature>
<gene>
    <name evidence="4" type="ORF">RM479_06845</name>
</gene>
<feature type="region of interest" description="Disordered" evidence="2">
    <location>
        <begin position="370"/>
        <end position="471"/>
    </location>
</feature>
<evidence type="ECO:0000256" key="2">
    <source>
        <dbReference type="SAM" id="MobiDB-lite"/>
    </source>
</evidence>
<organism evidence="4 5">
    <name type="scientific">Nocardiopsis lambiniae</name>
    <dbReference type="NCBI Taxonomy" id="3075539"/>
    <lineage>
        <taxon>Bacteria</taxon>
        <taxon>Bacillati</taxon>
        <taxon>Actinomycetota</taxon>
        <taxon>Actinomycetes</taxon>
        <taxon>Streptosporangiales</taxon>
        <taxon>Nocardiopsidaceae</taxon>
        <taxon>Nocardiopsis</taxon>
    </lineage>
</organism>
<feature type="region of interest" description="Disordered" evidence="2">
    <location>
        <begin position="515"/>
        <end position="580"/>
    </location>
</feature>
<feature type="compositionally biased region" description="Basic and acidic residues" evidence="2">
    <location>
        <begin position="647"/>
        <end position="659"/>
    </location>
</feature>
<comment type="caution">
    <text evidence="4">The sequence shown here is derived from an EMBL/GenBank/DDBJ whole genome shotgun (WGS) entry which is preliminary data.</text>
</comment>
<feature type="compositionally biased region" description="Polar residues" evidence="2">
    <location>
        <begin position="751"/>
        <end position="761"/>
    </location>
</feature>
<feature type="region of interest" description="Disordered" evidence="2">
    <location>
        <begin position="703"/>
        <end position="722"/>
    </location>
</feature>
<evidence type="ECO:0000256" key="3">
    <source>
        <dbReference type="SAM" id="Phobius"/>
    </source>
</evidence>
<proteinExistence type="predicted"/>
<feature type="coiled-coil region" evidence="1">
    <location>
        <begin position="1220"/>
        <end position="1247"/>
    </location>
</feature>
<sequence>MAQQPREYLRWDLLDRDKDPIPWDPAEARSLKDFYERLADAAETAGREVRRLDRGSLGEGKTVEVLQELVEELPKYLDKAHDAYEAGYKALETWADALETARRRSASVARLASTAYHGLEDKDEWKDGDDPLRASHISDLNAVLTEMDRVADDTERALEEAKQGSPRKLWGWLDKIVTWIEENPLIYAVIMIVAGLAAIFIPGLGIALAIAALALATANLHREGKLGFNLETLTTLGMEALSLVPGGALLRGASGLGRVASRATGPMGRGVRSAATAVRSTSAVQRVGSRVGSMRSGYQSLRNTRTSVNIAHSVVRDTASGMAASIVTQVGADPGNWQQIISPGSLANEALGAFATNALGSGVGAVKENHGLGPLGGGPSGTGTYTGGSDPDGTPVTTLDHTSPSGEDVSIQIRPDEVTVGDTSVRPSGDGFQVSGADGASVSASRGGDGSLDLTGPGGTPGPSFGGDGITVPTGDGNVTVSHTGGTPGISTPDGLSVQGPSGAGEPVQITQPRGAVDLDFGDGGPRISRPETGVDGGSNPTIRVEDPAGGTRTEFGNDGYRVDGEGGSTQGYDRGTDNATLRTDDVRVDAGPDSVRVVDETRGVDIAQRADGSADGRGAGSTAVVRPDGSAEIRTDNPSLSPRAVQDADGHVRIDGDGGIRGSDAWPGQVRTEDGTGVVLSDRGGDTHVQVWHADGTRRSYDLDGTPHGGHPPLPRDPSTGEPYVLTGGTRVAVTPGTGTSPALRMDTPQGWSVTTSTRGDVSLRAPADARGDALRIGRGADGTTGIGTDLHGVGGGPDGMTAHGPGGVRAGSDRDGSHVSDGTTRTDVRRGESSGLGRAETTRENAPGRPIASQGNDGSRVTTSDGVTVRTDEGGRITTDVPADGAPRTIRNGDRTIDAGPDGVGLRGPSPDSPGTVPLRMGETAGDAGHVPPGWRVTADGEGGMTGSTHPDHRIEADGSGRAEFRNGDLSGTRSASGRTNVSDGNGVTVQDARGGVRVDTGEGHPDLRITPDHVQVVNPDGQQQRVDPTVPGGRPEGAGGDGTPASVRSQPVRAAGQEIAWQLTKNVLNLSFGFAVDASRQTMQDLLGHLGVEAEWLTAFMTDIDDPKYWVQVGCQLAVAVPKAGHEGRMAHEGDLPDAFGTGLLLESAHQAGRNNLRDDVMGELEEQEKEEQREAETRDRLKEDVRARLEVLDMMFSQDMVDEFAREHPDPTLSERERVAAVIEAATDERDRLRRELKELENG</sequence>
<accession>A0ABU2M634</accession>
<feature type="region of interest" description="Disordered" evidence="2">
    <location>
        <begin position="735"/>
        <end position="762"/>
    </location>
</feature>
<feature type="transmembrane region" description="Helical" evidence="3">
    <location>
        <begin position="185"/>
        <end position="216"/>
    </location>
</feature>
<keyword evidence="3" id="KW-1133">Transmembrane helix</keyword>
<dbReference type="EMBL" id="JAVREP010000003">
    <property type="protein sequence ID" value="MDT0328129.1"/>
    <property type="molecule type" value="Genomic_DNA"/>
</dbReference>
<evidence type="ECO:0000256" key="1">
    <source>
        <dbReference type="SAM" id="Coils"/>
    </source>
</evidence>
<feature type="compositionally biased region" description="Low complexity" evidence="2">
    <location>
        <begin position="434"/>
        <end position="455"/>
    </location>
</feature>
<name>A0ABU2M634_9ACTN</name>
<feature type="compositionally biased region" description="Polar residues" evidence="2">
    <location>
        <begin position="396"/>
        <end position="405"/>
    </location>
</feature>
<feature type="compositionally biased region" description="Basic and acidic residues" evidence="2">
    <location>
        <begin position="952"/>
        <end position="969"/>
    </location>
</feature>
<evidence type="ECO:0000313" key="4">
    <source>
        <dbReference type="EMBL" id="MDT0328129.1"/>
    </source>
</evidence>
<dbReference type="Proteomes" id="UP001183390">
    <property type="component" value="Unassembled WGS sequence"/>
</dbReference>
<feature type="compositionally biased region" description="Basic and acidic residues" evidence="2">
    <location>
        <begin position="813"/>
        <end position="834"/>
    </location>
</feature>
<protein>
    <recommendedName>
        <fullName evidence="6">WXG100 family type VII secretion target</fullName>
    </recommendedName>
</protein>